<dbReference type="STRING" id="667725.A0A0L0GDV4"/>
<keyword evidence="12" id="KW-1185">Reference proteome</keyword>
<evidence type="ECO:0000256" key="1">
    <source>
        <dbReference type="ARBA" id="ARBA00012840"/>
    </source>
</evidence>
<feature type="binding site" evidence="9">
    <location>
        <begin position="330"/>
        <end position="333"/>
    </location>
    <ligand>
        <name>ATP</name>
        <dbReference type="ChEBI" id="CHEBI:30616"/>
    </ligand>
</feature>
<dbReference type="InterPro" id="IPR010978">
    <property type="entry name" value="tRNA-bd_arm"/>
</dbReference>
<evidence type="ECO:0000256" key="8">
    <source>
        <dbReference type="PIRSR" id="PIRSR001529-1"/>
    </source>
</evidence>
<evidence type="ECO:0000259" key="10">
    <source>
        <dbReference type="PROSITE" id="PS50862"/>
    </source>
</evidence>
<evidence type="ECO:0000256" key="6">
    <source>
        <dbReference type="ARBA" id="ARBA00023146"/>
    </source>
</evidence>
<organism evidence="11 12">
    <name type="scientific">Sphaeroforma arctica JP610</name>
    <dbReference type="NCBI Taxonomy" id="667725"/>
    <lineage>
        <taxon>Eukaryota</taxon>
        <taxon>Ichthyosporea</taxon>
        <taxon>Ichthyophonida</taxon>
        <taxon>Sphaeroforma</taxon>
    </lineage>
</organism>
<dbReference type="PIRSF" id="PIRSF001529">
    <property type="entry name" value="Ser-tRNA-synth_IIa"/>
    <property type="match status" value="1"/>
</dbReference>
<keyword evidence="6 11" id="KW-0030">Aminoacyl-tRNA synthetase</keyword>
<feature type="site" description="Important for serine binding" evidence="8">
    <location>
        <position position="465"/>
    </location>
</feature>
<reference evidence="11 12" key="1">
    <citation type="submission" date="2011-02" db="EMBL/GenBank/DDBJ databases">
        <title>The Genome Sequence of Sphaeroforma arctica JP610.</title>
        <authorList>
            <consortium name="The Broad Institute Genome Sequencing Platform"/>
            <person name="Russ C."/>
            <person name="Cuomo C."/>
            <person name="Young S.K."/>
            <person name="Zeng Q."/>
            <person name="Gargeya S."/>
            <person name="Alvarado L."/>
            <person name="Berlin A."/>
            <person name="Chapman S.B."/>
            <person name="Chen Z."/>
            <person name="Freedman E."/>
            <person name="Gellesch M."/>
            <person name="Goldberg J."/>
            <person name="Griggs A."/>
            <person name="Gujja S."/>
            <person name="Heilman E."/>
            <person name="Heiman D."/>
            <person name="Howarth C."/>
            <person name="Mehta T."/>
            <person name="Neiman D."/>
            <person name="Pearson M."/>
            <person name="Roberts A."/>
            <person name="Saif S."/>
            <person name="Shea T."/>
            <person name="Shenoy N."/>
            <person name="Sisk P."/>
            <person name="Stolte C."/>
            <person name="Sykes S."/>
            <person name="White J."/>
            <person name="Yandava C."/>
            <person name="Burger G."/>
            <person name="Gray M.W."/>
            <person name="Holland P.W.H."/>
            <person name="King N."/>
            <person name="Lang F.B.F."/>
            <person name="Roger A.J."/>
            <person name="Ruiz-Trillo I."/>
            <person name="Haas B."/>
            <person name="Nusbaum C."/>
            <person name="Birren B."/>
        </authorList>
    </citation>
    <scope>NUCLEOTIDE SEQUENCE [LARGE SCALE GENOMIC DNA]</scope>
    <source>
        <strain evidence="11 12">JP610</strain>
    </source>
</reference>
<feature type="binding site" evidence="8">
    <location>
        <position position="337"/>
    </location>
    <ligand>
        <name>L-serine</name>
        <dbReference type="ChEBI" id="CHEBI:33384"/>
    </ligand>
</feature>
<dbReference type="GO" id="GO:0006434">
    <property type="term" value="P:seryl-tRNA aminoacylation"/>
    <property type="evidence" value="ECO:0007669"/>
    <property type="project" value="InterPro"/>
</dbReference>
<evidence type="ECO:0000313" key="12">
    <source>
        <dbReference type="Proteomes" id="UP000054560"/>
    </source>
</evidence>
<dbReference type="InterPro" id="IPR006195">
    <property type="entry name" value="aa-tRNA-synth_II"/>
</dbReference>
<evidence type="ECO:0000256" key="3">
    <source>
        <dbReference type="ARBA" id="ARBA00022741"/>
    </source>
</evidence>
<dbReference type="AlphaFoldDB" id="A0A0L0GDV4"/>
<dbReference type="GO" id="GO:0005524">
    <property type="term" value="F:ATP binding"/>
    <property type="evidence" value="ECO:0007669"/>
    <property type="project" value="UniProtKB-KW"/>
</dbReference>
<keyword evidence="5" id="KW-0648">Protein biosynthesis</keyword>
<dbReference type="NCBIfam" id="TIGR00414">
    <property type="entry name" value="serS"/>
    <property type="match status" value="1"/>
</dbReference>
<dbReference type="PANTHER" id="PTHR11778">
    <property type="entry name" value="SERYL-TRNA SYNTHETASE"/>
    <property type="match status" value="1"/>
</dbReference>
<feature type="binding site" evidence="9">
    <location>
        <begin position="314"/>
        <end position="316"/>
    </location>
    <ligand>
        <name>ATP</name>
        <dbReference type="ChEBI" id="CHEBI:30616"/>
    </ligand>
</feature>
<dbReference type="CDD" id="cd00770">
    <property type="entry name" value="SerRS_core"/>
    <property type="match status" value="1"/>
</dbReference>
<dbReference type="SUPFAM" id="SSF55681">
    <property type="entry name" value="Class II aaRS and biotin synthetases"/>
    <property type="match status" value="1"/>
</dbReference>
<dbReference type="GO" id="GO:0004828">
    <property type="term" value="F:serine-tRNA ligase activity"/>
    <property type="evidence" value="ECO:0007669"/>
    <property type="project" value="UniProtKB-EC"/>
</dbReference>
<dbReference type="InterPro" id="IPR015866">
    <property type="entry name" value="Ser-tRNA-synth_1_N"/>
</dbReference>
<feature type="binding site" evidence="8">
    <location>
        <position position="283"/>
    </location>
    <ligand>
        <name>L-serine</name>
        <dbReference type="ChEBI" id="CHEBI:33384"/>
    </ligand>
</feature>
<evidence type="ECO:0000256" key="4">
    <source>
        <dbReference type="ARBA" id="ARBA00022840"/>
    </source>
</evidence>
<dbReference type="InterPro" id="IPR002314">
    <property type="entry name" value="aa-tRNA-synt_IIb"/>
</dbReference>
<evidence type="ECO:0000256" key="7">
    <source>
        <dbReference type="ARBA" id="ARBA00031113"/>
    </source>
</evidence>
<protein>
    <recommendedName>
        <fullName evidence="1">serine--tRNA ligase</fullName>
        <ecNumber evidence="1">6.1.1.11</ecNumber>
    </recommendedName>
    <alternativeName>
        <fullName evidence="7">Seryl-tRNA synthetase</fullName>
    </alternativeName>
</protein>
<feature type="binding site" evidence="8">
    <location>
        <position position="463"/>
    </location>
    <ligand>
        <name>L-serine</name>
        <dbReference type="ChEBI" id="CHEBI:33384"/>
    </ligand>
</feature>
<feature type="binding site" evidence="8">
    <location>
        <position position="314"/>
    </location>
    <ligand>
        <name>L-serine</name>
        <dbReference type="ChEBI" id="CHEBI:33384"/>
    </ligand>
</feature>
<name>A0A0L0GDV4_9EUKA</name>
<sequence>MWSIKVHRGHLTRCSTLQINRLMHAAAAASTDTNSPEVVELLQKPSFNFKRISEHADAMHRNAQNRNVKTADAYSVKTLYRDQCSLIGRVNEYRQRRNELNGQLKGLTKLKGDDVVAKRSALVQESQALKSTLTISESELSDITKQLYDAAGNIPNETHPNSPIGAEENARIVAMRNDKPHFAFTPKDHVELGKYLDLFDFEAASAVSGHSFYYLKNAAARLELALIQYAVDFVSDRGFTVVTTPDVVKTGLVEACGFKPRDVEATQTYCLEKPYEHLALSGTAEIPLAGLFMGKTFKASQLPIKVVAFGRAFRAEAGAYGAANKGLYRVHQFSKVEMFVVSESEGSATVGDGETQSELATKCTESDELLEEIRTIQDEFLQSLGLHFRVLDMPTEELGAAAYRKYDMEAYMPGRALSSDVVDGLAFGEVTSASNCTDFQARRLNIKYKTHDSSPSLFAHTLNGTACAVPRVIIALLETHQNEDGTVNVPEALHSYMRGKVIRPPERVF</sequence>
<proteinExistence type="predicted"/>
<dbReference type="EC" id="6.1.1.11" evidence="1"/>
<accession>A0A0L0GDV4</accession>
<dbReference type="InterPro" id="IPR002317">
    <property type="entry name" value="Ser-tRNA-ligase_type_1"/>
</dbReference>
<dbReference type="InterPro" id="IPR042103">
    <property type="entry name" value="SerRS_1_N_sf"/>
</dbReference>
<feature type="binding site" evidence="9">
    <location>
        <begin position="429"/>
        <end position="432"/>
    </location>
    <ligand>
        <name>ATP</name>
        <dbReference type="ChEBI" id="CHEBI:30616"/>
    </ligand>
</feature>
<dbReference type="OrthoDB" id="10264585at2759"/>
<dbReference type="Gene3D" id="1.10.287.40">
    <property type="entry name" value="Serine-tRNA synthetase, tRNA binding domain"/>
    <property type="match status" value="1"/>
</dbReference>
<dbReference type="RefSeq" id="XP_014161091.1">
    <property type="nucleotide sequence ID" value="XM_014305616.1"/>
</dbReference>
<dbReference type="PRINTS" id="PR00981">
    <property type="entry name" value="TRNASYNTHSER"/>
</dbReference>
<keyword evidence="4 9" id="KW-0067">ATP-binding</keyword>
<dbReference type="PROSITE" id="PS50862">
    <property type="entry name" value="AA_TRNA_LIGASE_II"/>
    <property type="match status" value="1"/>
</dbReference>
<feature type="domain" description="Aminoacyl-transfer RNA synthetases class-II family profile" evidence="10">
    <location>
        <begin position="188"/>
        <end position="490"/>
    </location>
</feature>
<dbReference type="InterPro" id="IPR045864">
    <property type="entry name" value="aa-tRNA-synth_II/BPL/LPL"/>
</dbReference>
<dbReference type="GeneID" id="25901221"/>
<dbReference type="eggNOG" id="KOG2509">
    <property type="taxonomic scope" value="Eukaryota"/>
</dbReference>
<dbReference type="SUPFAM" id="SSF46589">
    <property type="entry name" value="tRNA-binding arm"/>
    <property type="match status" value="1"/>
</dbReference>
<evidence type="ECO:0000313" key="11">
    <source>
        <dbReference type="EMBL" id="KNC87190.1"/>
    </source>
</evidence>
<evidence type="ECO:0000256" key="9">
    <source>
        <dbReference type="PIRSR" id="PIRSR001529-2"/>
    </source>
</evidence>
<evidence type="ECO:0000256" key="5">
    <source>
        <dbReference type="ARBA" id="ARBA00022917"/>
    </source>
</evidence>
<dbReference type="EMBL" id="KQ241620">
    <property type="protein sequence ID" value="KNC87190.1"/>
    <property type="molecule type" value="Genomic_DNA"/>
</dbReference>
<gene>
    <name evidence="11" type="ORF">SARC_00717</name>
</gene>
<keyword evidence="3" id="KW-0547">Nucleotide-binding</keyword>
<keyword evidence="2" id="KW-0436">Ligase</keyword>
<dbReference type="Gene3D" id="3.30.930.10">
    <property type="entry name" value="Bira Bifunctional Protein, Domain 2"/>
    <property type="match status" value="1"/>
</dbReference>
<evidence type="ECO:0000256" key="2">
    <source>
        <dbReference type="ARBA" id="ARBA00022598"/>
    </source>
</evidence>
<dbReference type="Pfam" id="PF00587">
    <property type="entry name" value="tRNA-synt_2b"/>
    <property type="match status" value="1"/>
</dbReference>
<dbReference type="Proteomes" id="UP000054560">
    <property type="component" value="Unassembled WGS sequence"/>
</dbReference>
<dbReference type="InterPro" id="IPR033729">
    <property type="entry name" value="SerRS_core"/>
</dbReference>
<dbReference type="Pfam" id="PF02403">
    <property type="entry name" value="Seryl_tRNA_N"/>
    <property type="match status" value="1"/>
</dbReference>